<reference evidence="1 2" key="1">
    <citation type="submission" date="2019-05" db="EMBL/GenBank/DDBJ databases">
        <title>Another draft genome of Portunus trituberculatus and its Hox gene families provides insights of decapod evolution.</title>
        <authorList>
            <person name="Jeong J.-H."/>
            <person name="Song I."/>
            <person name="Kim S."/>
            <person name="Choi T."/>
            <person name="Kim D."/>
            <person name="Ryu S."/>
            <person name="Kim W."/>
        </authorList>
    </citation>
    <scope>NUCLEOTIDE SEQUENCE [LARGE SCALE GENOMIC DNA]</scope>
    <source>
        <tissue evidence="1">Muscle</tissue>
    </source>
</reference>
<accession>A0A5B7GJJ2</accession>
<gene>
    <name evidence="1" type="ORF">E2C01_054310</name>
</gene>
<evidence type="ECO:0000313" key="2">
    <source>
        <dbReference type="Proteomes" id="UP000324222"/>
    </source>
</evidence>
<comment type="caution">
    <text evidence="1">The sequence shown here is derived from an EMBL/GenBank/DDBJ whole genome shotgun (WGS) entry which is preliminary data.</text>
</comment>
<protein>
    <submittedName>
        <fullName evidence="1">Uncharacterized protein</fullName>
    </submittedName>
</protein>
<sequence>MWRAGLRVGQGRTAPTVLPIWFHHDRHNSRPSPQMTTLKAASPSDDLVVTAGRDGSYGEKGVVATTVTQDE</sequence>
<proteinExistence type="predicted"/>
<dbReference type="Proteomes" id="UP000324222">
    <property type="component" value="Unassembled WGS sequence"/>
</dbReference>
<evidence type="ECO:0000313" key="1">
    <source>
        <dbReference type="EMBL" id="MPC60271.1"/>
    </source>
</evidence>
<dbReference type="EMBL" id="VSRR010017346">
    <property type="protein sequence ID" value="MPC60271.1"/>
    <property type="molecule type" value="Genomic_DNA"/>
</dbReference>
<organism evidence="1 2">
    <name type="scientific">Portunus trituberculatus</name>
    <name type="common">Swimming crab</name>
    <name type="synonym">Neptunus trituberculatus</name>
    <dbReference type="NCBI Taxonomy" id="210409"/>
    <lineage>
        <taxon>Eukaryota</taxon>
        <taxon>Metazoa</taxon>
        <taxon>Ecdysozoa</taxon>
        <taxon>Arthropoda</taxon>
        <taxon>Crustacea</taxon>
        <taxon>Multicrustacea</taxon>
        <taxon>Malacostraca</taxon>
        <taxon>Eumalacostraca</taxon>
        <taxon>Eucarida</taxon>
        <taxon>Decapoda</taxon>
        <taxon>Pleocyemata</taxon>
        <taxon>Brachyura</taxon>
        <taxon>Eubrachyura</taxon>
        <taxon>Portunoidea</taxon>
        <taxon>Portunidae</taxon>
        <taxon>Portuninae</taxon>
        <taxon>Portunus</taxon>
    </lineage>
</organism>
<dbReference type="AlphaFoldDB" id="A0A5B7GJJ2"/>
<name>A0A5B7GJJ2_PORTR</name>
<keyword evidence="2" id="KW-1185">Reference proteome</keyword>